<reference evidence="2" key="1">
    <citation type="journal article" date="2015" name="Nature">
        <title>Complex archaea that bridge the gap between prokaryotes and eukaryotes.</title>
        <authorList>
            <person name="Spang A."/>
            <person name="Saw J.H."/>
            <person name="Jorgensen S.L."/>
            <person name="Zaremba-Niedzwiedzka K."/>
            <person name="Martijn J."/>
            <person name="Lind A.E."/>
            <person name="van Eijk R."/>
            <person name="Schleper C."/>
            <person name="Guy L."/>
            <person name="Ettema T.J."/>
        </authorList>
    </citation>
    <scope>NUCLEOTIDE SEQUENCE</scope>
</reference>
<comment type="caution">
    <text evidence="2">The sequence shown here is derived from an EMBL/GenBank/DDBJ whole genome shotgun (WGS) entry which is preliminary data.</text>
</comment>
<protein>
    <submittedName>
        <fullName evidence="2">Uncharacterized protein</fullName>
    </submittedName>
</protein>
<feature type="region of interest" description="Disordered" evidence="1">
    <location>
        <begin position="29"/>
        <end position="52"/>
    </location>
</feature>
<evidence type="ECO:0000256" key="1">
    <source>
        <dbReference type="SAM" id="MobiDB-lite"/>
    </source>
</evidence>
<evidence type="ECO:0000313" key="2">
    <source>
        <dbReference type="EMBL" id="KKK72308.1"/>
    </source>
</evidence>
<accession>A0A0F8XTN3</accession>
<dbReference type="AlphaFoldDB" id="A0A0F8XTN3"/>
<dbReference type="EMBL" id="LAZR01057315">
    <property type="protein sequence ID" value="KKK72308.1"/>
    <property type="molecule type" value="Genomic_DNA"/>
</dbReference>
<organism evidence="2">
    <name type="scientific">marine sediment metagenome</name>
    <dbReference type="NCBI Taxonomy" id="412755"/>
    <lineage>
        <taxon>unclassified sequences</taxon>
        <taxon>metagenomes</taxon>
        <taxon>ecological metagenomes</taxon>
    </lineage>
</organism>
<feature type="non-terminal residue" evidence="2">
    <location>
        <position position="1"/>
    </location>
</feature>
<sequence>TNAVLIVAALNSLMLDTPSVLLSVDEKTVSEGDETLSSVPSPSTPLPDDGSE</sequence>
<proteinExistence type="predicted"/>
<name>A0A0F8XTN3_9ZZZZ</name>
<gene>
    <name evidence="2" type="ORF">LCGC14_2905190</name>
</gene>